<reference evidence="1 2" key="1">
    <citation type="submission" date="2013-11" db="EMBL/GenBank/DDBJ databases">
        <title>Draft genome sequence and annotation of the entomopathogenic bacterium, Xenorhabdus cabanillasi strain JM26.</title>
        <authorList>
            <person name="Gualtieri M."/>
            <person name="Ogier J.C."/>
            <person name="Pages S."/>
            <person name="Givaudan A."/>
            <person name="Gaudriault S."/>
        </authorList>
    </citation>
    <scope>NUCLEOTIDE SEQUENCE [LARGE SCALE GENOMIC DNA]</scope>
    <source>
        <strain evidence="1 2">JM26</strain>
    </source>
</reference>
<dbReference type="SUPFAM" id="SSF49373">
    <property type="entry name" value="Invasin/intimin cell-adhesion fragments"/>
    <property type="match status" value="1"/>
</dbReference>
<protein>
    <submittedName>
        <fullName evidence="1">Uncharacterized protein</fullName>
    </submittedName>
</protein>
<accession>W1J9M2</accession>
<dbReference type="AlphaFoldDB" id="W1J9M2"/>
<organism evidence="1 2">
    <name type="scientific">Xenorhabdus cabanillasii JM26</name>
    <dbReference type="NCBI Taxonomy" id="1427517"/>
    <lineage>
        <taxon>Bacteria</taxon>
        <taxon>Pseudomonadati</taxon>
        <taxon>Pseudomonadota</taxon>
        <taxon>Gammaproteobacteria</taxon>
        <taxon>Enterobacterales</taxon>
        <taxon>Morganellaceae</taxon>
        <taxon>Xenorhabdus</taxon>
    </lineage>
</organism>
<evidence type="ECO:0000313" key="2">
    <source>
        <dbReference type="Proteomes" id="UP000019197"/>
    </source>
</evidence>
<evidence type="ECO:0000313" key="1">
    <source>
        <dbReference type="EMBL" id="CDL86723.1"/>
    </source>
</evidence>
<dbReference type="InterPro" id="IPR013783">
    <property type="entry name" value="Ig-like_fold"/>
</dbReference>
<sequence>MVIAYLESEILANGMPSNDYTPNSVLITALDEKKEAVSGAQIHIVSNDNMRITPSSGVTNQDGQVVFCATSNADGIFSIQVASGNIKDKAELYFSPVNEAKVIITGREKIGEEYETITIQVYDKNTIKPIKNSIVSYKIDQAINISNILEIALNSDTIRSMITDEIGQFQINLKGKAGGNCIIRVTANNYVGSVKYSIG</sequence>
<name>W1J9M2_9GAMM</name>
<dbReference type="EMBL" id="CBXE010000382">
    <property type="protein sequence ID" value="CDL86723.1"/>
    <property type="molecule type" value="Genomic_DNA"/>
</dbReference>
<dbReference type="Gene3D" id="2.60.40.10">
    <property type="entry name" value="Immunoglobulins"/>
    <property type="match status" value="1"/>
</dbReference>
<dbReference type="InterPro" id="IPR008964">
    <property type="entry name" value="Invasin/intimin_cell_adhesion"/>
</dbReference>
<comment type="caution">
    <text evidence="1">The sequence shown here is derived from an EMBL/GenBank/DDBJ whole genome shotgun (WGS) entry which is preliminary data.</text>
</comment>
<proteinExistence type="predicted"/>
<dbReference type="Proteomes" id="UP000019197">
    <property type="component" value="Unassembled WGS sequence"/>
</dbReference>
<gene>
    <name evidence="1" type="ORF">XCR1_4420002</name>
</gene>